<dbReference type="Proteomes" id="UP000661894">
    <property type="component" value="Unassembled WGS sequence"/>
</dbReference>
<reference evidence="2 3" key="1">
    <citation type="submission" date="2020-08" db="EMBL/GenBank/DDBJ databases">
        <title>A Genomic Blueprint of the Chicken Gut Microbiome.</title>
        <authorList>
            <person name="Gilroy R."/>
            <person name="Ravi A."/>
            <person name="Getino M."/>
            <person name="Pursley I."/>
            <person name="Horton D.L."/>
            <person name="Alikhan N.-F."/>
            <person name="Baker D."/>
            <person name="Gharbi K."/>
            <person name="Hall N."/>
            <person name="Watson M."/>
            <person name="Adriaenssens E.M."/>
            <person name="Foster-Nyarko E."/>
            <person name="Jarju S."/>
            <person name="Secka A."/>
            <person name="Antonio M."/>
            <person name="Oren A."/>
            <person name="Chaudhuri R."/>
            <person name="La Ragione R.M."/>
            <person name="Hildebrand F."/>
            <person name="Pallen M.J."/>
        </authorList>
    </citation>
    <scope>NUCLEOTIDE SEQUENCE [LARGE SCALE GENOMIC DNA]</scope>
    <source>
        <strain evidence="2 3">Sa1BUA1</strain>
    </source>
</reference>
<dbReference type="EMBL" id="JACSPO010000001">
    <property type="protein sequence ID" value="MBD8061585.1"/>
    <property type="molecule type" value="Genomic_DNA"/>
</dbReference>
<evidence type="ECO:0000313" key="2">
    <source>
        <dbReference type="EMBL" id="MBD8061585.1"/>
    </source>
</evidence>
<name>A0ABR8YZV8_9MICO</name>
<comment type="caution">
    <text evidence="2">The sequence shown here is derived from an EMBL/GenBank/DDBJ whole genome shotgun (WGS) entry which is preliminary data.</text>
</comment>
<dbReference type="InterPro" id="IPR001962">
    <property type="entry name" value="Asn_synthase"/>
</dbReference>
<evidence type="ECO:0000259" key="1">
    <source>
        <dbReference type="Pfam" id="PF00733"/>
    </source>
</evidence>
<dbReference type="Gene3D" id="3.40.50.620">
    <property type="entry name" value="HUPs"/>
    <property type="match status" value="1"/>
</dbReference>
<organism evidence="2 3">
    <name type="scientific">Oceanitalea stevensii</name>
    <dbReference type="NCBI Taxonomy" id="2763072"/>
    <lineage>
        <taxon>Bacteria</taxon>
        <taxon>Bacillati</taxon>
        <taxon>Actinomycetota</taxon>
        <taxon>Actinomycetes</taxon>
        <taxon>Micrococcales</taxon>
        <taxon>Bogoriellaceae</taxon>
        <taxon>Georgenia</taxon>
    </lineage>
</organism>
<evidence type="ECO:0000313" key="3">
    <source>
        <dbReference type="Proteomes" id="UP000661894"/>
    </source>
</evidence>
<accession>A0ABR8YZV8</accession>
<dbReference type="SUPFAM" id="SSF52402">
    <property type="entry name" value="Adenine nucleotide alpha hydrolases-like"/>
    <property type="match status" value="1"/>
</dbReference>
<keyword evidence="3" id="KW-1185">Reference proteome</keyword>
<feature type="domain" description="Asparagine synthetase" evidence="1">
    <location>
        <begin position="51"/>
        <end position="331"/>
    </location>
</feature>
<gene>
    <name evidence="2" type="ORF">H9624_04510</name>
</gene>
<sequence>MSAPTAQATFTGLTRAETLLALPEATTVPVPVERTGLGARATLEAILLDALSTPPCRVLFSGGRDSSALLALAAHVARRHGLPAPVPVTVRHPTAPEADETAWQELVLDHLGLPDHLVLEFDGEQRLLGEVATAALHRHGPVWPEAVQLHGAVYRHLDPGVVISGEGGDAILDGQRMGAVRDALALTRPRRRHLRQGLRAARPNILRRRDIRAQGASISPPWLRPAAADEYLGRVTTLAQEPLRWDRATREALRSRPMAVAMANFDAGIAEYGSRPVNPFADLRFADALAAEAGPLGWGDRTAVFRRLFHDVLPDRVLSRRSKASFNSTRWGPEERAFARAWDGTGLDPDWVDPVALRSAWLEEDPHPAADYLLHVAWCQSRGIPTPLEDAP</sequence>
<dbReference type="Pfam" id="PF00733">
    <property type="entry name" value="Asn_synthase"/>
    <property type="match status" value="1"/>
</dbReference>
<protein>
    <recommendedName>
        <fullName evidence="1">Asparagine synthetase domain-containing protein</fullName>
    </recommendedName>
</protein>
<dbReference type="InterPro" id="IPR014729">
    <property type="entry name" value="Rossmann-like_a/b/a_fold"/>
</dbReference>
<dbReference type="RefSeq" id="WP_251838685.1">
    <property type="nucleotide sequence ID" value="NZ_JACSPO010000001.1"/>
</dbReference>
<proteinExistence type="predicted"/>